<dbReference type="SUPFAM" id="SSF46785">
    <property type="entry name" value="Winged helix' DNA-binding domain"/>
    <property type="match status" value="1"/>
</dbReference>
<dbReference type="PANTHER" id="PTHR30118:SF15">
    <property type="entry name" value="TRANSCRIPTIONAL REGULATORY PROTEIN"/>
    <property type="match status" value="1"/>
</dbReference>
<name>A0A0B4X2H0_9HYPH</name>
<keyword evidence="2" id="KW-0536">Nodulation</keyword>
<accession>A0A0B4X2H0</accession>
<keyword evidence="9" id="KW-1185">Reference proteome</keyword>
<dbReference type="RefSeq" id="WP_039844621.1">
    <property type="nucleotide sequence ID" value="NZ_CP006877.1"/>
</dbReference>
<dbReference type="PANTHER" id="PTHR30118">
    <property type="entry name" value="HTH-TYPE TRANSCRIPTIONAL REGULATOR LEUO-RELATED"/>
    <property type="match status" value="1"/>
</dbReference>
<dbReference type="InterPro" id="IPR050389">
    <property type="entry name" value="LysR-type_TF"/>
</dbReference>
<dbReference type="PROSITE" id="PS50931">
    <property type="entry name" value="HTH_LYSR"/>
    <property type="match status" value="1"/>
</dbReference>
<evidence type="ECO:0000256" key="6">
    <source>
        <dbReference type="ARBA" id="ARBA00023163"/>
    </source>
</evidence>
<organism evidence="8 9">
    <name type="scientific">Rhizobium gallicum bv. gallicum R602sp</name>
    <dbReference type="NCBI Taxonomy" id="1041138"/>
    <lineage>
        <taxon>Bacteria</taxon>
        <taxon>Pseudomonadati</taxon>
        <taxon>Pseudomonadota</taxon>
        <taxon>Alphaproteobacteria</taxon>
        <taxon>Hyphomicrobiales</taxon>
        <taxon>Rhizobiaceae</taxon>
        <taxon>Rhizobium/Agrobacterium group</taxon>
        <taxon>Rhizobium</taxon>
    </lineage>
</organism>
<evidence type="ECO:0000256" key="4">
    <source>
        <dbReference type="ARBA" id="ARBA00023125"/>
    </source>
</evidence>
<evidence type="ECO:0000313" key="9">
    <source>
        <dbReference type="Proteomes" id="UP000031368"/>
    </source>
</evidence>
<dbReference type="Pfam" id="PF00126">
    <property type="entry name" value="HTH_1"/>
    <property type="match status" value="1"/>
</dbReference>
<keyword evidence="4" id="KW-0238">DNA-binding</keyword>
<dbReference type="InterPro" id="IPR000847">
    <property type="entry name" value="LysR_HTH_N"/>
</dbReference>
<keyword evidence="5" id="KW-0010">Activator</keyword>
<dbReference type="SUPFAM" id="SSF53850">
    <property type="entry name" value="Periplasmic binding protein-like II"/>
    <property type="match status" value="1"/>
</dbReference>
<dbReference type="Pfam" id="PF03466">
    <property type="entry name" value="LysR_substrate"/>
    <property type="match status" value="1"/>
</dbReference>
<comment type="similarity">
    <text evidence="1">Belongs to the LysR transcriptional regulatory family.</text>
</comment>
<sequence length="310" mass="33885">MSHPDLNLLITLDVLLTECSVARAARRLRLSPSAMSRALARLREATGDPLLVRAGRGLVATPRAIELRERVGQLVQDAKAVLRPVETLDLTRLVQTFTLRNQDGFVENFGPDLVARVGKQAPGVQLRFVPKPDRDSAPLRDGSVDLETGVVGKAMGPEVRAQALFRDRFVGVVRMGHPLCEVAITPADYAAGRHILISRRGLARGPVDDALEPFDLKREIVTVVGGFSEALALARASDLIASVPERYTGNLRDGMFSFPLPVSPPDITISLLWHPRTDLDPAHRWLRECVREVCAGRPPARAVSSSPSLW</sequence>
<reference evidence="8 9" key="1">
    <citation type="submission" date="2013-11" db="EMBL/GenBank/DDBJ databases">
        <title>Complete genome sequence of Rhizobium gallicum bv. gallicum R602.</title>
        <authorList>
            <person name="Bustos P."/>
            <person name="Santamaria R.I."/>
            <person name="Lozano L."/>
            <person name="Acosta J.L."/>
            <person name="Ormeno-Orrillo E."/>
            <person name="Rogel M.A."/>
            <person name="Romero D."/>
            <person name="Cevallos M.A."/>
            <person name="Martinez-Romero E."/>
            <person name="Gonzalez V."/>
        </authorList>
    </citation>
    <scope>NUCLEOTIDE SEQUENCE [LARGE SCALE GENOMIC DNA]</scope>
    <source>
        <strain evidence="8 9">R602</strain>
    </source>
</reference>
<dbReference type="CDD" id="cd08460">
    <property type="entry name" value="PBP2_DntR_like_1"/>
    <property type="match status" value="1"/>
</dbReference>
<evidence type="ECO:0000256" key="2">
    <source>
        <dbReference type="ARBA" id="ARBA00022458"/>
    </source>
</evidence>
<dbReference type="Gene3D" id="1.10.10.10">
    <property type="entry name" value="Winged helix-like DNA-binding domain superfamily/Winged helix DNA-binding domain"/>
    <property type="match status" value="1"/>
</dbReference>
<dbReference type="InterPro" id="IPR005119">
    <property type="entry name" value="LysR_subst-bd"/>
</dbReference>
<evidence type="ECO:0000256" key="1">
    <source>
        <dbReference type="ARBA" id="ARBA00009437"/>
    </source>
</evidence>
<feature type="domain" description="HTH lysR-type" evidence="7">
    <location>
        <begin position="4"/>
        <end position="61"/>
    </location>
</feature>
<keyword evidence="6" id="KW-0804">Transcription</keyword>
<dbReference type="GO" id="GO:0003700">
    <property type="term" value="F:DNA-binding transcription factor activity"/>
    <property type="evidence" value="ECO:0007669"/>
    <property type="project" value="InterPro"/>
</dbReference>
<dbReference type="Gene3D" id="3.40.190.10">
    <property type="entry name" value="Periplasmic binding protein-like II"/>
    <property type="match status" value="2"/>
</dbReference>
<evidence type="ECO:0000256" key="3">
    <source>
        <dbReference type="ARBA" id="ARBA00023015"/>
    </source>
</evidence>
<dbReference type="EMBL" id="CP006877">
    <property type="protein sequence ID" value="AJD40895.1"/>
    <property type="molecule type" value="Genomic_DNA"/>
</dbReference>
<evidence type="ECO:0000256" key="5">
    <source>
        <dbReference type="ARBA" id="ARBA00023159"/>
    </source>
</evidence>
<evidence type="ECO:0000313" key="8">
    <source>
        <dbReference type="EMBL" id="AJD40895.1"/>
    </source>
</evidence>
<keyword evidence="3" id="KW-0805">Transcription regulation</keyword>
<dbReference type="InterPro" id="IPR036388">
    <property type="entry name" value="WH-like_DNA-bd_sf"/>
</dbReference>
<dbReference type="InterPro" id="IPR036390">
    <property type="entry name" value="WH_DNA-bd_sf"/>
</dbReference>
<dbReference type="AlphaFoldDB" id="A0A0B4X2H0"/>
<gene>
    <name evidence="8" type="ORF">RGR602_CH01544</name>
</gene>
<dbReference type="HOGENOM" id="CLU_039613_39_3_5"/>
<proteinExistence type="inferred from homology"/>
<evidence type="ECO:0000259" key="7">
    <source>
        <dbReference type="PROSITE" id="PS50931"/>
    </source>
</evidence>
<protein>
    <submittedName>
        <fullName evidence="8">LysR family transcriptional regulator protein</fullName>
    </submittedName>
</protein>
<dbReference type="Proteomes" id="UP000031368">
    <property type="component" value="Chromosome"/>
</dbReference>
<dbReference type="GO" id="GO:0003677">
    <property type="term" value="F:DNA binding"/>
    <property type="evidence" value="ECO:0007669"/>
    <property type="project" value="UniProtKB-KW"/>
</dbReference>
<dbReference type="KEGG" id="rga:RGR602_CH01544"/>